<dbReference type="InParanoid" id="A0A316VBM5"/>
<accession>A0A316VBM5</accession>
<gene>
    <name evidence="1" type="ORF">FA14DRAFT_160089</name>
</gene>
<dbReference type="RefSeq" id="XP_025354820.1">
    <property type="nucleotide sequence ID" value="XM_025498524.1"/>
</dbReference>
<name>A0A316VBM5_9BASI</name>
<evidence type="ECO:0000313" key="1">
    <source>
        <dbReference type="EMBL" id="PWN34518.1"/>
    </source>
</evidence>
<organism evidence="1 2">
    <name type="scientific">Meira miltonrushii</name>
    <dbReference type="NCBI Taxonomy" id="1280837"/>
    <lineage>
        <taxon>Eukaryota</taxon>
        <taxon>Fungi</taxon>
        <taxon>Dikarya</taxon>
        <taxon>Basidiomycota</taxon>
        <taxon>Ustilaginomycotina</taxon>
        <taxon>Exobasidiomycetes</taxon>
        <taxon>Exobasidiales</taxon>
        <taxon>Brachybasidiaceae</taxon>
        <taxon>Meira</taxon>
    </lineage>
</organism>
<protein>
    <submittedName>
        <fullName evidence="1">Uncharacterized protein</fullName>
    </submittedName>
</protein>
<keyword evidence="2" id="KW-1185">Reference proteome</keyword>
<reference evidence="1 2" key="1">
    <citation type="journal article" date="2018" name="Mol. Biol. Evol.">
        <title>Broad Genomic Sampling Reveals a Smut Pathogenic Ancestry of the Fungal Clade Ustilaginomycotina.</title>
        <authorList>
            <person name="Kijpornyongpan T."/>
            <person name="Mondo S.J."/>
            <person name="Barry K."/>
            <person name="Sandor L."/>
            <person name="Lee J."/>
            <person name="Lipzen A."/>
            <person name="Pangilinan J."/>
            <person name="LaButti K."/>
            <person name="Hainaut M."/>
            <person name="Henrissat B."/>
            <person name="Grigoriev I.V."/>
            <person name="Spatafora J.W."/>
            <person name="Aime M.C."/>
        </authorList>
    </citation>
    <scope>NUCLEOTIDE SEQUENCE [LARGE SCALE GENOMIC DNA]</scope>
    <source>
        <strain evidence="1 2">MCA 3882</strain>
    </source>
</reference>
<dbReference type="AlphaFoldDB" id="A0A316VBM5"/>
<dbReference type="GeneID" id="37020305"/>
<proteinExistence type="predicted"/>
<dbReference type="EMBL" id="KZ819603">
    <property type="protein sequence ID" value="PWN34518.1"/>
    <property type="molecule type" value="Genomic_DNA"/>
</dbReference>
<sequence length="464" mass="53650">MTSEHSSLHSRLHSLPIELRWRICNEVLFNQAGIPEISILLRSSGEVEGLDRNIKQLQRHAIFSQKRWSYDRLKVHEIVFNAIKGRNSTPFNTLTHQPYPKLAAIVSHQSLSALRHGIMHSIFFTEGSAQFLFDGLTFMEMCSKEQCSEWPDIPLLERVVEYCIKEESRILLSSCTTSLLLRMCTGSIYKQLRSIIKLERHARQILFEWDNSDRLESHLSVLEQQANRHTWTQALLHEMPITTAVLGVWIACELYNRNISFACVKVILLLLLAILGRQIHVAIRRKIVVLCYNAAYTNEQYLTLARWSRTFMRQRIGMLMSNLKLQVGPGFFSKQFKMCPPTHEAANISADARRPLRTAWLNEVMIKNASHHCLIVESYNAADHYLMTHAFMRTTIQPRQVALLSSAWDLRGTRIVIKHSSSSEYTYWKRGSTFNLHRKPSLLIPKNGRITVIDADFARQDHML</sequence>
<dbReference type="Proteomes" id="UP000245771">
    <property type="component" value="Unassembled WGS sequence"/>
</dbReference>
<evidence type="ECO:0000313" key="2">
    <source>
        <dbReference type="Proteomes" id="UP000245771"/>
    </source>
</evidence>